<evidence type="ECO:0000256" key="2">
    <source>
        <dbReference type="ARBA" id="ARBA00022679"/>
    </source>
</evidence>
<name>A0ABZ1W955_9ACTN</name>
<evidence type="ECO:0000313" key="6">
    <source>
        <dbReference type="Proteomes" id="UP001432014"/>
    </source>
</evidence>
<evidence type="ECO:0000256" key="4">
    <source>
        <dbReference type="RuleBase" id="RU365031"/>
    </source>
</evidence>
<gene>
    <name evidence="5" type="ORF">OG469_18380</name>
</gene>
<reference evidence="5 6" key="1">
    <citation type="submission" date="2022-10" db="EMBL/GenBank/DDBJ databases">
        <title>The complete genomes of actinobacterial strains from the NBC collection.</title>
        <authorList>
            <person name="Joergensen T.S."/>
            <person name="Alvarez Arevalo M."/>
            <person name="Sterndorff E.B."/>
            <person name="Faurdal D."/>
            <person name="Vuksanovic O."/>
            <person name="Mourched A.-S."/>
            <person name="Charusanti P."/>
            <person name="Shaw S."/>
            <person name="Blin K."/>
            <person name="Weber T."/>
        </authorList>
    </citation>
    <scope>NUCLEOTIDE SEQUENCE [LARGE SCALE GENOMIC DNA]</scope>
    <source>
        <strain evidence="5 6">NBC_01247</strain>
    </source>
</reference>
<keyword evidence="3 4" id="KW-0012">Acyltransferase</keyword>
<protein>
    <recommendedName>
        <fullName evidence="4">Aminoglycoside N(3)-acetyltransferase</fullName>
        <ecNumber evidence="4">2.3.1.-</ecNumber>
    </recommendedName>
</protein>
<evidence type="ECO:0000256" key="1">
    <source>
        <dbReference type="ARBA" id="ARBA00006383"/>
    </source>
</evidence>
<dbReference type="InterPro" id="IPR028345">
    <property type="entry name" value="Antibiotic_NAT-like"/>
</dbReference>
<keyword evidence="2 4" id="KW-0808">Transferase</keyword>
<evidence type="ECO:0000313" key="5">
    <source>
        <dbReference type="EMBL" id="WUS57303.1"/>
    </source>
</evidence>
<dbReference type="RefSeq" id="WP_329497283.1">
    <property type="nucleotide sequence ID" value="NZ_CP108460.1"/>
</dbReference>
<dbReference type="Pfam" id="PF02522">
    <property type="entry name" value="Antibiotic_NAT"/>
    <property type="match status" value="1"/>
</dbReference>
<organism evidence="5 6">
    <name type="scientific">Kitasatospora herbaricolor</name>
    <dbReference type="NCBI Taxonomy" id="68217"/>
    <lineage>
        <taxon>Bacteria</taxon>
        <taxon>Bacillati</taxon>
        <taxon>Actinomycetota</taxon>
        <taxon>Actinomycetes</taxon>
        <taxon>Kitasatosporales</taxon>
        <taxon>Streptomycetaceae</taxon>
        <taxon>Kitasatospora</taxon>
    </lineage>
</organism>
<dbReference type="SUPFAM" id="SSF110710">
    <property type="entry name" value="TTHA0583/YokD-like"/>
    <property type="match status" value="1"/>
</dbReference>
<keyword evidence="6" id="KW-1185">Reference proteome</keyword>
<comment type="catalytic activity">
    <reaction evidence="4">
        <text>a 2-deoxystreptamine antibiotic + acetyl-CoA = an N(3)-acetyl-2-deoxystreptamine antibiotic + CoA + H(+)</text>
        <dbReference type="Rhea" id="RHEA:12665"/>
        <dbReference type="ChEBI" id="CHEBI:15378"/>
        <dbReference type="ChEBI" id="CHEBI:57287"/>
        <dbReference type="ChEBI" id="CHEBI:57288"/>
        <dbReference type="ChEBI" id="CHEBI:57921"/>
        <dbReference type="ChEBI" id="CHEBI:77452"/>
        <dbReference type="EC" id="2.3.1.81"/>
    </reaction>
</comment>
<dbReference type="InterPro" id="IPR003679">
    <property type="entry name" value="Amioglycoside_AcTrfase"/>
</dbReference>
<proteinExistence type="inferred from homology"/>
<comment type="similarity">
    <text evidence="1 4">Belongs to the antibiotic N-acetyltransferase family.</text>
</comment>
<sequence>MRPGDLLFVQASLRSLGPVAGGPATVVDALLDALGGPPDGTLVAYTATPENSDTSRLAAALTEGLSPAEAAEHRARMPAFDPGRTPSSPTMGALSEVIRTTPGARRSNHPQTSFAAVGPLAREVTRTHDLDCHLGQASPLGRLHELGAKVLLLGVPLARFTAFHLADLRMPDLRRRRYGCVVQDGSGGGRWVHFEAPELDDLHFPALGEALLREGAGLRRGRVGDTDALLVPMAEAVAVATRSLLRDRSPQPV</sequence>
<keyword evidence="4" id="KW-0046">Antibiotic resistance</keyword>
<dbReference type="PANTHER" id="PTHR11104">
    <property type="entry name" value="AMINOGLYCOSIDE N3-ACETYLTRANSFERASE"/>
    <property type="match status" value="1"/>
</dbReference>
<dbReference type="EC" id="2.3.1.-" evidence="4"/>
<dbReference type="EMBL" id="CP108482">
    <property type="protein sequence ID" value="WUS57303.1"/>
    <property type="molecule type" value="Genomic_DNA"/>
</dbReference>
<evidence type="ECO:0000256" key="3">
    <source>
        <dbReference type="ARBA" id="ARBA00023315"/>
    </source>
</evidence>
<accession>A0ABZ1W955</accession>
<dbReference type="Proteomes" id="UP001432014">
    <property type="component" value="Chromosome"/>
</dbReference>
<dbReference type="PANTHER" id="PTHR11104:SF0">
    <property type="entry name" value="SPBETA PROPHAGE-DERIVED AMINOGLYCOSIDE N(3')-ACETYLTRANSFERASE-LIKE PROTEIN YOKD"/>
    <property type="match status" value="1"/>
</dbReference>